<evidence type="ECO:0000313" key="2">
    <source>
        <dbReference type="Proteomes" id="UP000494218"/>
    </source>
</evidence>
<dbReference type="Proteomes" id="UP000494218">
    <property type="component" value="Unassembled WGS sequence"/>
</dbReference>
<dbReference type="RefSeq" id="WP_254609820.1">
    <property type="nucleotide sequence ID" value="NZ_CABVPW010000021.1"/>
</dbReference>
<sequence length="82" mass="8779">MHAPSRSRDCRRHGAHRFPSLPADLMMDGFNHPLAVIVPSCRAVISRLGATVDHSRDTERFVADVMAGLPGSAGPATTTTAR</sequence>
<accession>A0A6P2NAM8</accession>
<organism evidence="1 2">
    <name type="scientific">Burkholderia lata (strain ATCC 17760 / DSM 23089 / LMG 22485 / NCIMB 9086 / R18194 / 383)</name>
    <dbReference type="NCBI Taxonomy" id="482957"/>
    <lineage>
        <taxon>Bacteria</taxon>
        <taxon>Pseudomonadati</taxon>
        <taxon>Pseudomonadota</taxon>
        <taxon>Betaproteobacteria</taxon>
        <taxon>Burkholderiales</taxon>
        <taxon>Burkholderiaceae</taxon>
        <taxon>Burkholderia</taxon>
        <taxon>Burkholderia cepacia complex</taxon>
    </lineage>
</organism>
<dbReference type="EMBL" id="CABVPW010000021">
    <property type="protein sequence ID" value="VWB89589.1"/>
    <property type="molecule type" value="Genomic_DNA"/>
</dbReference>
<gene>
    <name evidence="1" type="ORF">BLA23254_04238</name>
</gene>
<evidence type="ECO:0000313" key="1">
    <source>
        <dbReference type="EMBL" id="VWB89589.1"/>
    </source>
</evidence>
<proteinExistence type="predicted"/>
<dbReference type="AlphaFoldDB" id="A0A6P2NAM8"/>
<protein>
    <submittedName>
        <fullName evidence="1">Beta-lactamase</fullName>
    </submittedName>
</protein>
<reference evidence="1 2" key="1">
    <citation type="submission" date="2019-09" db="EMBL/GenBank/DDBJ databases">
        <authorList>
            <person name="Depoorter E."/>
        </authorList>
    </citation>
    <scope>NUCLEOTIDE SEQUENCE [LARGE SCALE GENOMIC DNA]</scope>
    <source>
        <strain evidence="1">LMG 23254</strain>
    </source>
</reference>
<name>A0A6P2NAM8_BURL3</name>